<dbReference type="SUPFAM" id="SSF50998">
    <property type="entry name" value="Quinoprotein alcohol dehydrogenase-like"/>
    <property type="match status" value="1"/>
</dbReference>
<evidence type="ECO:0000256" key="1">
    <source>
        <dbReference type="SAM" id="SignalP"/>
    </source>
</evidence>
<evidence type="ECO:0000313" key="4">
    <source>
        <dbReference type="Proteomes" id="UP000199060"/>
    </source>
</evidence>
<dbReference type="InterPro" id="IPR002372">
    <property type="entry name" value="PQQ_rpt_dom"/>
</dbReference>
<dbReference type="Gene3D" id="2.130.10.10">
    <property type="entry name" value="YVTN repeat-like/Quinoprotein amine dehydrogenase"/>
    <property type="match status" value="1"/>
</dbReference>
<feature type="chain" id="PRO_5011454983" description="Pyrrolo-quinoline quinone repeat domain-containing protein" evidence="1">
    <location>
        <begin position="20"/>
        <end position="630"/>
    </location>
</feature>
<dbReference type="PANTHER" id="PTHR34512:SF30">
    <property type="entry name" value="OUTER MEMBRANE PROTEIN ASSEMBLY FACTOR BAMB"/>
    <property type="match status" value="1"/>
</dbReference>
<evidence type="ECO:0000259" key="2">
    <source>
        <dbReference type="Pfam" id="PF13360"/>
    </source>
</evidence>
<dbReference type="OrthoDB" id="725093at2"/>
<keyword evidence="1" id="KW-0732">Signal</keyword>
<sequence length="630" mass="68131">MKKQLLTWLSCLFFTVSWAQTTPTHKYDIGGKIEKMTLTDAGVLLINGSSGLVGIRPGAASPHFSFAEYGKIKEEEMELVPLSPYVILTQGGKSQIPGTIFANSKRTVIDVITGEKVFVTEENGWKQIAQLKIFLPENKLVVVGNREKSEGEILAAGIYDMATGKQEGFANLDPNAGKVRSAAAIPMSSGAPFLLKDQVFVPTTKGVVSANVANGSIIWENDVKNLTSMIADETGIEIYGFEERSNGDTRIHKFGKDGQALWDKERKIKGSITRFQILPGGLAVVSDVFKGGSSLVSQIGGGGESKIAFLDASSGEDLWEKAPKTKGYVQHFYVMEDGILFGLADGGINKIKFDGTPLFKKPIDTGANIHTMATTPQGMIYITDTDANIIDLNTGDAKWKKGIQYKKATSVSSAYDKAKGRYLISTGEEILAIDENTGDVSTFAKLKFEGKESPYEIGTRASGIFLASDQNMMLLDGSGKENYHVFHKAPGQSTFAKVALGALTLASATVSAAAASQSTYSYYIGEYSSADAMRARDNARAAETFSNIASISYGEMTKRFKATMATENARFILTDLSDGVGLVKVNKDTGKTEKEIVLKDKKPVYEVDDIEGYLYYQSGNGEISAFNLKN</sequence>
<feature type="domain" description="Pyrrolo-quinoline quinone repeat" evidence="2">
    <location>
        <begin position="304"/>
        <end position="453"/>
    </location>
</feature>
<dbReference type="AlphaFoldDB" id="A0A1G6TZ20"/>
<organism evidence="3 4">
    <name type="scientific">Algoriphagus faecimaris</name>
    <dbReference type="NCBI Taxonomy" id="686796"/>
    <lineage>
        <taxon>Bacteria</taxon>
        <taxon>Pseudomonadati</taxon>
        <taxon>Bacteroidota</taxon>
        <taxon>Cytophagia</taxon>
        <taxon>Cytophagales</taxon>
        <taxon>Cyclobacteriaceae</taxon>
        <taxon>Algoriphagus</taxon>
    </lineage>
</organism>
<evidence type="ECO:0000313" key="3">
    <source>
        <dbReference type="EMBL" id="SDD34328.1"/>
    </source>
</evidence>
<feature type="signal peptide" evidence="1">
    <location>
        <begin position="1"/>
        <end position="19"/>
    </location>
</feature>
<gene>
    <name evidence="3" type="ORF">SAMN04488104_102526</name>
</gene>
<dbReference type="Proteomes" id="UP000199060">
    <property type="component" value="Unassembled WGS sequence"/>
</dbReference>
<name>A0A1G6TZ20_9BACT</name>
<dbReference type="InterPro" id="IPR011047">
    <property type="entry name" value="Quinoprotein_ADH-like_sf"/>
</dbReference>
<dbReference type="STRING" id="686796.SAMN04488104_102526"/>
<protein>
    <recommendedName>
        <fullName evidence="2">Pyrrolo-quinoline quinone repeat domain-containing protein</fullName>
    </recommendedName>
</protein>
<reference evidence="4" key="1">
    <citation type="submission" date="2016-10" db="EMBL/GenBank/DDBJ databases">
        <authorList>
            <person name="Varghese N."/>
            <person name="Submissions S."/>
        </authorList>
    </citation>
    <scope>NUCLEOTIDE SEQUENCE [LARGE SCALE GENOMIC DNA]</scope>
    <source>
        <strain evidence="4">DSM 23095</strain>
    </source>
</reference>
<dbReference type="EMBL" id="FNAC01000025">
    <property type="protein sequence ID" value="SDD34328.1"/>
    <property type="molecule type" value="Genomic_DNA"/>
</dbReference>
<dbReference type="PANTHER" id="PTHR34512">
    <property type="entry name" value="CELL SURFACE PROTEIN"/>
    <property type="match status" value="1"/>
</dbReference>
<keyword evidence="4" id="KW-1185">Reference proteome</keyword>
<accession>A0A1G6TZ20</accession>
<dbReference type="InterPro" id="IPR015943">
    <property type="entry name" value="WD40/YVTN_repeat-like_dom_sf"/>
</dbReference>
<proteinExistence type="predicted"/>
<dbReference type="Pfam" id="PF13360">
    <property type="entry name" value="PQQ_2"/>
    <property type="match status" value="1"/>
</dbReference>
<dbReference type="RefSeq" id="WP_087939997.1">
    <property type="nucleotide sequence ID" value="NZ_FNAC01000025.1"/>
</dbReference>